<comment type="caution">
    <text evidence="1">The sequence shown here is derived from an EMBL/GenBank/DDBJ whole genome shotgun (WGS) entry which is preliminary data.</text>
</comment>
<dbReference type="AlphaFoldDB" id="A0A0F9ERY1"/>
<evidence type="ECO:0000313" key="1">
    <source>
        <dbReference type="EMBL" id="KKL26623.1"/>
    </source>
</evidence>
<sequence length="82" mass="9482">MQVRLFTKQGDICYSTSRKEFLSERETYLISRGWRYAGLLTGVDISSNNISTMSEIIKMEKEYLKSVDGNPNSKIIVKKREV</sequence>
<dbReference type="EMBL" id="LAZR01035770">
    <property type="protein sequence ID" value="KKL26623.1"/>
    <property type="molecule type" value="Genomic_DNA"/>
</dbReference>
<proteinExistence type="predicted"/>
<organism evidence="1">
    <name type="scientific">marine sediment metagenome</name>
    <dbReference type="NCBI Taxonomy" id="412755"/>
    <lineage>
        <taxon>unclassified sequences</taxon>
        <taxon>metagenomes</taxon>
        <taxon>ecological metagenomes</taxon>
    </lineage>
</organism>
<accession>A0A0F9ERY1</accession>
<protein>
    <submittedName>
        <fullName evidence="1">Uncharacterized protein</fullName>
    </submittedName>
</protein>
<reference evidence="1" key="1">
    <citation type="journal article" date="2015" name="Nature">
        <title>Complex archaea that bridge the gap between prokaryotes and eukaryotes.</title>
        <authorList>
            <person name="Spang A."/>
            <person name="Saw J.H."/>
            <person name="Jorgensen S.L."/>
            <person name="Zaremba-Niedzwiedzka K."/>
            <person name="Martijn J."/>
            <person name="Lind A.E."/>
            <person name="van Eijk R."/>
            <person name="Schleper C."/>
            <person name="Guy L."/>
            <person name="Ettema T.J."/>
        </authorList>
    </citation>
    <scope>NUCLEOTIDE SEQUENCE</scope>
</reference>
<name>A0A0F9ERY1_9ZZZZ</name>
<gene>
    <name evidence="1" type="ORF">LCGC14_2393430</name>
</gene>